<keyword evidence="2" id="KW-1185">Reference proteome</keyword>
<gene>
    <name evidence="1" type="ORF">HNQ77_001647</name>
</gene>
<reference evidence="1 2" key="1">
    <citation type="submission" date="2020-08" db="EMBL/GenBank/DDBJ databases">
        <title>Genomic Encyclopedia of Type Strains, Phase IV (KMG-IV): sequencing the most valuable type-strain genomes for metagenomic binning, comparative biology and taxonomic classification.</title>
        <authorList>
            <person name="Goeker M."/>
        </authorList>
    </citation>
    <scope>NUCLEOTIDE SEQUENCE [LARGE SCALE GENOMIC DNA]</scope>
    <source>
        <strain evidence="1 2">DSM 103733</strain>
    </source>
</reference>
<accession>A0A841JZ41</accession>
<dbReference type="AlphaFoldDB" id="A0A841JZ41"/>
<dbReference type="Proteomes" id="UP000538666">
    <property type="component" value="Unassembled WGS sequence"/>
</dbReference>
<protein>
    <submittedName>
        <fullName evidence="1">Uncharacterized protein</fullName>
    </submittedName>
</protein>
<organism evidence="1 2">
    <name type="scientific">Silvibacterium bohemicum</name>
    <dbReference type="NCBI Taxonomy" id="1577686"/>
    <lineage>
        <taxon>Bacteria</taxon>
        <taxon>Pseudomonadati</taxon>
        <taxon>Acidobacteriota</taxon>
        <taxon>Terriglobia</taxon>
        <taxon>Terriglobales</taxon>
        <taxon>Acidobacteriaceae</taxon>
        <taxon>Silvibacterium</taxon>
    </lineage>
</organism>
<name>A0A841JZ41_9BACT</name>
<proteinExistence type="predicted"/>
<comment type="caution">
    <text evidence="1">The sequence shown here is derived from an EMBL/GenBank/DDBJ whole genome shotgun (WGS) entry which is preliminary data.</text>
</comment>
<sequence>MTGAKFVLAQPNALSFQLPSNFARNGINRVRVELNGQDLYDVTFLRCRGLKVYF</sequence>
<dbReference type="EMBL" id="JACHEK010000003">
    <property type="protein sequence ID" value="MBB6143698.1"/>
    <property type="molecule type" value="Genomic_DNA"/>
</dbReference>
<evidence type="ECO:0000313" key="2">
    <source>
        <dbReference type="Proteomes" id="UP000538666"/>
    </source>
</evidence>
<evidence type="ECO:0000313" key="1">
    <source>
        <dbReference type="EMBL" id="MBB6143698.1"/>
    </source>
</evidence>